<evidence type="ECO:0000313" key="3">
    <source>
        <dbReference type="Proteomes" id="UP000219281"/>
    </source>
</evidence>
<dbReference type="Gene3D" id="3.90.550.10">
    <property type="entry name" value="Spore Coat Polysaccharide Biosynthesis Protein SpsA, Chain A"/>
    <property type="match status" value="1"/>
</dbReference>
<dbReference type="PANTHER" id="PTHR22916">
    <property type="entry name" value="GLYCOSYLTRANSFERASE"/>
    <property type="match status" value="1"/>
</dbReference>
<reference evidence="3" key="1">
    <citation type="submission" date="2017-09" db="EMBL/GenBank/DDBJ databases">
        <authorList>
            <person name="Varghese N."/>
            <person name="Submissions S."/>
        </authorList>
    </citation>
    <scope>NUCLEOTIDE SEQUENCE [LARGE SCALE GENOMIC DNA]</scope>
    <source>
        <strain evidence="3">CGMCC 1.12803</strain>
    </source>
</reference>
<dbReference type="SUPFAM" id="SSF53448">
    <property type="entry name" value="Nucleotide-diphospho-sugar transferases"/>
    <property type="match status" value="1"/>
</dbReference>
<keyword evidence="2" id="KW-0808">Transferase</keyword>
<dbReference type="AlphaFoldDB" id="A0A286AD69"/>
<proteinExistence type="predicted"/>
<organism evidence="2 3">
    <name type="scientific">Pedobacter xixiisoli</name>
    <dbReference type="NCBI Taxonomy" id="1476464"/>
    <lineage>
        <taxon>Bacteria</taxon>
        <taxon>Pseudomonadati</taxon>
        <taxon>Bacteroidota</taxon>
        <taxon>Sphingobacteriia</taxon>
        <taxon>Sphingobacteriales</taxon>
        <taxon>Sphingobacteriaceae</taxon>
        <taxon>Pedobacter</taxon>
    </lineage>
</organism>
<dbReference type="RefSeq" id="WP_097133358.1">
    <property type="nucleotide sequence ID" value="NZ_OCMT01000004.1"/>
</dbReference>
<keyword evidence="3" id="KW-1185">Reference proteome</keyword>
<gene>
    <name evidence="2" type="ORF">SAMN06297358_3558</name>
</gene>
<dbReference type="InterPro" id="IPR001173">
    <property type="entry name" value="Glyco_trans_2-like"/>
</dbReference>
<evidence type="ECO:0000313" key="2">
    <source>
        <dbReference type="EMBL" id="SOD19851.1"/>
    </source>
</evidence>
<dbReference type="Pfam" id="PF00535">
    <property type="entry name" value="Glycos_transf_2"/>
    <property type="match status" value="1"/>
</dbReference>
<dbReference type="CDD" id="cd04196">
    <property type="entry name" value="GT_2_like_d"/>
    <property type="match status" value="1"/>
</dbReference>
<dbReference type="Proteomes" id="UP000219281">
    <property type="component" value="Unassembled WGS sequence"/>
</dbReference>
<sequence length="296" mass="34302">MIVKKQPLISVALCTYNGELYIEEQLTSILNQTYTNIEIIVVDDGSTDNTVGIIEQIGKKYPQIKVYKNEFNLGYNKNFETAFKACNGDYIAISDQDDIWITEKLEILLNQISNNWLVFSNSQLINEKGELLGKQLLDKNFSIETRDFRSCLFYNSVTGHTSMFSKNFLKYLIPIPEQGYYDWYMGFIAMYHTKITYVSQCLTLHRIHQASATFKTQDKKTKKALLRTETATNLTNLQTYSGLLPADRKLISRIANSYWKKNSLFLIKLIFDDYEKFFPDLKPRSGLSRLNFAIKV</sequence>
<accession>A0A286AD69</accession>
<dbReference type="InterPro" id="IPR029044">
    <property type="entry name" value="Nucleotide-diphossugar_trans"/>
</dbReference>
<dbReference type="PANTHER" id="PTHR22916:SF3">
    <property type="entry name" value="UDP-GLCNAC:BETAGAL BETA-1,3-N-ACETYLGLUCOSAMINYLTRANSFERASE-LIKE PROTEIN 1"/>
    <property type="match status" value="1"/>
</dbReference>
<name>A0A286AD69_9SPHI</name>
<dbReference type="GO" id="GO:0016758">
    <property type="term" value="F:hexosyltransferase activity"/>
    <property type="evidence" value="ECO:0007669"/>
    <property type="project" value="UniProtKB-ARBA"/>
</dbReference>
<evidence type="ECO:0000259" key="1">
    <source>
        <dbReference type="Pfam" id="PF00535"/>
    </source>
</evidence>
<protein>
    <submittedName>
        <fullName evidence="2">Glycosyltransferase involved in cell wall bisynthesis</fullName>
    </submittedName>
</protein>
<feature type="domain" description="Glycosyltransferase 2-like" evidence="1">
    <location>
        <begin position="10"/>
        <end position="166"/>
    </location>
</feature>
<dbReference type="OrthoDB" id="9802649at2"/>
<dbReference type="EMBL" id="OCMT01000004">
    <property type="protein sequence ID" value="SOD19851.1"/>
    <property type="molecule type" value="Genomic_DNA"/>
</dbReference>